<evidence type="ECO:0000313" key="4">
    <source>
        <dbReference type="Proteomes" id="UP000766904"/>
    </source>
</evidence>
<comment type="similarity">
    <text evidence="1">Belongs to the universal stress protein A family.</text>
</comment>
<dbReference type="InterPro" id="IPR006015">
    <property type="entry name" value="Universal_stress_UspA"/>
</dbReference>
<organism evidence="3 4">
    <name type="scientific">Natronococcus pandeyae</name>
    <dbReference type="NCBI Taxonomy" id="2055836"/>
    <lineage>
        <taxon>Archaea</taxon>
        <taxon>Methanobacteriati</taxon>
        <taxon>Methanobacteriota</taxon>
        <taxon>Stenosarchaea group</taxon>
        <taxon>Halobacteria</taxon>
        <taxon>Halobacteriales</taxon>
        <taxon>Natrialbaceae</taxon>
        <taxon>Natronococcus</taxon>
    </lineage>
</organism>
<comment type="caution">
    <text evidence="3">The sequence shown here is derived from an EMBL/GenBank/DDBJ whole genome shotgun (WGS) entry which is preliminary data.</text>
</comment>
<reference evidence="3" key="1">
    <citation type="submission" date="2017-11" db="EMBL/GenBank/DDBJ databases">
        <authorList>
            <person name="Kajale S.C."/>
            <person name="Sharma A."/>
        </authorList>
    </citation>
    <scope>NUCLEOTIDE SEQUENCE</scope>
    <source>
        <strain evidence="3">LS1_42</strain>
    </source>
</reference>
<dbReference type="InterPro" id="IPR014729">
    <property type="entry name" value="Rossmann-like_a/b/a_fold"/>
</dbReference>
<dbReference type="Pfam" id="PF00582">
    <property type="entry name" value="Usp"/>
    <property type="match status" value="1"/>
</dbReference>
<dbReference type="Gene3D" id="3.40.50.620">
    <property type="entry name" value="HUPs"/>
    <property type="match status" value="1"/>
</dbReference>
<dbReference type="EMBL" id="PHNJ01000013">
    <property type="protein sequence ID" value="TYL36917.1"/>
    <property type="molecule type" value="Genomic_DNA"/>
</dbReference>
<dbReference type="SUPFAM" id="SSF52402">
    <property type="entry name" value="Adenine nucleotide alpha hydrolases-like"/>
    <property type="match status" value="1"/>
</dbReference>
<proteinExistence type="inferred from homology"/>
<feature type="domain" description="UspA" evidence="2">
    <location>
        <begin position="1"/>
        <end position="139"/>
    </location>
</feature>
<evidence type="ECO:0000259" key="2">
    <source>
        <dbReference type="Pfam" id="PF00582"/>
    </source>
</evidence>
<dbReference type="RefSeq" id="WP_148859663.1">
    <property type="nucleotide sequence ID" value="NZ_PHNJ01000013.1"/>
</dbReference>
<dbReference type="PANTHER" id="PTHR46268:SF6">
    <property type="entry name" value="UNIVERSAL STRESS PROTEIN UP12"/>
    <property type="match status" value="1"/>
</dbReference>
<name>A0A8J8Q093_9EURY</name>
<dbReference type="OrthoDB" id="105697at2157"/>
<evidence type="ECO:0000313" key="3">
    <source>
        <dbReference type="EMBL" id="TYL36917.1"/>
    </source>
</evidence>
<dbReference type="PRINTS" id="PR01438">
    <property type="entry name" value="UNVRSLSTRESS"/>
</dbReference>
<sequence length="148" mass="16213">MYDRILLPTDGSDAATAATEHAIDLARAYDAPLYVLHVVDTRPYDAESITQSVIEPLEERGQRAVDEVVEAASAHGLDRTETAVVRGDPHETVLEYVDEHDIDLIVMATHGRSGVKRYLLGSVTEKIIRTAPVPVHVVRATETDLEDG</sequence>
<accession>A0A8J8Q093</accession>
<evidence type="ECO:0000256" key="1">
    <source>
        <dbReference type="ARBA" id="ARBA00008791"/>
    </source>
</evidence>
<dbReference type="CDD" id="cd00293">
    <property type="entry name" value="USP-like"/>
    <property type="match status" value="1"/>
</dbReference>
<keyword evidence="4" id="KW-1185">Reference proteome</keyword>
<protein>
    <submittedName>
        <fullName evidence="3">Universal stress protein</fullName>
    </submittedName>
</protein>
<dbReference type="AlphaFoldDB" id="A0A8J8Q093"/>
<dbReference type="PANTHER" id="PTHR46268">
    <property type="entry name" value="STRESS RESPONSE PROTEIN NHAX"/>
    <property type="match status" value="1"/>
</dbReference>
<dbReference type="PIRSF" id="PIRSF006276">
    <property type="entry name" value="UspA"/>
    <property type="match status" value="1"/>
</dbReference>
<gene>
    <name evidence="3" type="ORF">CV102_19345</name>
</gene>
<dbReference type="InterPro" id="IPR006016">
    <property type="entry name" value="UspA"/>
</dbReference>
<dbReference type="Proteomes" id="UP000766904">
    <property type="component" value="Unassembled WGS sequence"/>
</dbReference>